<evidence type="ECO:0000313" key="3">
    <source>
        <dbReference type="Proteomes" id="UP000268192"/>
    </source>
</evidence>
<dbReference type="RefSeq" id="WP_126011340.1">
    <property type="nucleotide sequence ID" value="NZ_CP032509.1"/>
</dbReference>
<protein>
    <recommendedName>
        <fullName evidence="1">DUF6894 domain-containing protein</fullName>
    </recommendedName>
</protein>
<evidence type="ECO:0000313" key="2">
    <source>
        <dbReference type="EMBL" id="AZN72936.1"/>
    </source>
</evidence>
<dbReference type="Proteomes" id="UP000268192">
    <property type="component" value="Chromosome"/>
</dbReference>
<keyword evidence="3" id="KW-1185">Reference proteome</keyword>
<gene>
    <name evidence="2" type="ORF">D5400_18090</name>
</gene>
<dbReference type="KEGG" id="abaw:D5400_18090"/>
<evidence type="ECO:0000259" key="1">
    <source>
        <dbReference type="Pfam" id="PF21834"/>
    </source>
</evidence>
<dbReference type="AlphaFoldDB" id="A0A3S9B7K3"/>
<proteinExistence type="predicted"/>
<reference evidence="2 3" key="1">
    <citation type="submission" date="2018-09" db="EMBL/GenBank/DDBJ databases">
        <title>Marinorhizobium profundi gen. nov., sp. nov., isolated from a deep-sea sediment sample from the New Britain Trench and proposal of Marinorhizobiaceae fam. nov. in the order Rhizobiales of the class Alphaproteobacteria.</title>
        <authorList>
            <person name="Cao J."/>
        </authorList>
    </citation>
    <scope>NUCLEOTIDE SEQUENCE [LARGE SCALE GENOMIC DNA]</scope>
    <source>
        <strain evidence="2 3">WS11</strain>
    </source>
</reference>
<sequence length="82" mass="9213">MSQTMHRYYFDVVDAQGTERDDVGQILPNLQAARKESLRALIDIAREQFASGRTATLQINVRTDDDIAVSSDCLQLTRTAIQ</sequence>
<dbReference type="InterPro" id="IPR054189">
    <property type="entry name" value="DUF6894"/>
</dbReference>
<dbReference type="OrthoDB" id="8094360at2"/>
<feature type="domain" description="DUF6894" evidence="1">
    <location>
        <begin position="7"/>
        <end position="69"/>
    </location>
</feature>
<dbReference type="EMBL" id="CP032509">
    <property type="protein sequence ID" value="AZN72936.1"/>
    <property type="molecule type" value="Genomic_DNA"/>
</dbReference>
<organism evidence="2 3">
    <name type="scientific">Georhizobium profundi</name>
    <dbReference type="NCBI Taxonomy" id="2341112"/>
    <lineage>
        <taxon>Bacteria</taxon>
        <taxon>Pseudomonadati</taxon>
        <taxon>Pseudomonadota</taxon>
        <taxon>Alphaproteobacteria</taxon>
        <taxon>Hyphomicrobiales</taxon>
        <taxon>Rhizobiaceae</taxon>
        <taxon>Georhizobium</taxon>
    </lineage>
</organism>
<accession>A0A3S9B7K3</accession>
<name>A0A3S9B7K3_9HYPH</name>
<dbReference type="Pfam" id="PF21834">
    <property type="entry name" value="DUF6894"/>
    <property type="match status" value="1"/>
</dbReference>